<dbReference type="SUPFAM" id="SSF116726">
    <property type="entry name" value="TrkA C-terminal domain-like"/>
    <property type="match status" value="1"/>
</dbReference>
<dbReference type="Pfam" id="PF02254">
    <property type="entry name" value="TrkA_N"/>
    <property type="match status" value="1"/>
</dbReference>
<name>A0A212LC34_9BACT</name>
<dbReference type="AlphaFoldDB" id="A0A212LC34"/>
<dbReference type="PANTHER" id="PTHR43833">
    <property type="entry name" value="POTASSIUM CHANNEL PROTEIN 2-RELATED-RELATED"/>
    <property type="match status" value="1"/>
</dbReference>
<dbReference type="EMBL" id="FMJC01000002">
    <property type="protein sequence ID" value="SCM75037.1"/>
    <property type="molecule type" value="Genomic_DNA"/>
</dbReference>
<dbReference type="SUPFAM" id="SSF51735">
    <property type="entry name" value="NAD(P)-binding Rossmann-fold domains"/>
    <property type="match status" value="1"/>
</dbReference>
<evidence type="ECO:0000259" key="2">
    <source>
        <dbReference type="Pfam" id="PF02254"/>
    </source>
</evidence>
<dbReference type="InterPro" id="IPR003148">
    <property type="entry name" value="RCK_N"/>
</dbReference>
<dbReference type="InterPro" id="IPR006037">
    <property type="entry name" value="RCK_C"/>
</dbReference>
<dbReference type="InterPro" id="IPR036721">
    <property type="entry name" value="RCK_C_sf"/>
</dbReference>
<reference evidence="4" key="1">
    <citation type="submission" date="2016-08" db="EMBL/GenBank/DDBJ databases">
        <authorList>
            <person name="Seilhamer J.J."/>
        </authorList>
    </citation>
    <scope>NUCLEOTIDE SEQUENCE</scope>
    <source>
        <strain evidence="4">86-1</strain>
    </source>
</reference>
<dbReference type="RefSeq" id="WP_179981436.1">
    <property type="nucleotide sequence ID" value="NZ_LT608333.1"/>
</dbReference>
<protein>
    <submittedName>
        <fullName evidence="4">TrkA-N domain protein</fullName>
    </submittedName>
</protein>
<dbReference type="PANTHER" id="PTHR43833:SF7">
    <property type="entry name" value="KTR SYSTEM POTASSIUM UPTAKE PROTEIN C"/>
    <property type="match status" value="1"/>
</dbReference>
<feature type="domain" description="RCK N-terminal" evidence="2">
    <location>
        <begin position="9"/>
        <end position="122"/>
    </location>
</feature>
<dbReference type="EMBL" id="FMJC01000002">
    <property type="protein sequence ID" value="SCM74900.1"/>
    <property type="molecule type" value="Genomic_DNA"/>
</dbReference>
<feature type="domain" description="RCK C-terminal" evidence="1">
    <location>
        <begin position="158"/>
        <end position="213"/>
    </location>
</feature>
<sequence length="218" mass="23289">MKKTLEVGIIGLGKFGRQLGIVLTELGHNVLGVDIDPQRVHAVQDIFPQTYVADATDKTALDQLKLQSCDTVAVSVGSTMDSSILITLNLQEIGAKDILVKAVSAAHRKVLSKLGVGRVLEPEIDVATQVAYRLNTPGMLDLLPIGTGVLIQELIVDKWTGKSLAELKLRDTNGLLVAAICPANAAEYVFVPDPHQPLARGDKLLLIGYQKALSGIVP</sequence>
<evidence type="ECO:0000313" key="4">
    <source>
        <dbReference type="EMBL" id="SCM75037.1"/>
    </source>
</evidence>
<evidence type="ECO:0000259" key="1">
    <source>
        <dbReference type="Pfam" id="PF02080"/>
    </source>
</evidence>
<dbReference type="InterPro" id="IPR050721">
    <property type="entry name" value="Trk_Ktr_HKT_K-transport"/>
</dbReference>
<proteinExistence type="predicted"/>
<dbReference type="Pfam" id="PF02080">
    <property type="entry name" value="TrkA_C"/>
    <property type="match status" value="1"/>
</dbReference>
<gene>
    <name evidence="3" type="ORF">KL86DES1_22225</name>
    <name evidence="4" type="ORF">KL86DES1_22307</name>
</gene>
<dbReference type="Gene3D" id="3.30.70.1450">
    <property type="entry name" value="Regulator of K+ conductance, C-terminal domain"/>
    <property type="match status" value="1"/>
</dbReference>
<dbReference type="GO" id="GO:0008324">
    <property type="term" value="F:monoatomic cation transmembrane transporter activity"/>
    <property type="evidence" value="ECO:0007669"/>
    <property type="project" value="InterPro"/>
</dbReference>
<evidence type="ECO:0000313" key="3">
    <source>
        <dbReference type="EMBL" id="SCM74900.1"/>
    </source>
</evidence>
<dbReference type="InterPro" id="IPR036291">
    <property type="entry name" value="NAD(P)-bd_dom_sf"/>
</dbReference>
<dbReference type="GO" id="GO:0006813">
    <property type="term" value="P:potassium ion transport"/>
    <property type="evidence" value="ECO:0007669"/>
    <property type="project" value="InterPro"/>
</dbReference>
<accession>A0A212LC34</accession>
<dbReference type="Gene3D" id="3.40.50.720">
    <property type="entry name" value="NAD(P)-binding Rossmann-like Domain"/>
    <property type="match status" value="1"/>
</dbReference>
<organism evidence="4">
    <name type="scientific">uncultured Desulfovibrio sp</name>
    <dbReference type="NCBI Taxonomy" id="167968"/>
    <lineage>
        <taxon>Bacteria</taxon>
        <taxon>Pseudomonadati</taxon>
        <taxon>Thermodesulfobacteriota</taxon>
        <taxon>Desulfovibrionia</taxon>
        <taxon>Desulfovibrionales</taxon>
        <taxon>Desulfovibrionaceae</taxon>
        <taxon>Desulfovibrio</taxon>
        <taxon>environmental samples</taxon>
    </lineage>
</organism>